<dbReference type="GO" id="GO:0000981">
    <property type="term" value="F:DNA-binding transcription factor activity, RNA polymerase II-specific"/>
    <property type="evidence" value="ECO:0007669"/>
    <property type="project" value="TreeGrafter"/>
</dbReference>
<feature type="region of interest" description="Disordered" evidence="6">
    <location>
        <begin position="1"/>
        <end position="35"/>
    </location>
</feature>
<protein>
    <recommendedName>
        <fullName evidence="7">BHLH domain-containing protein</fullName>
    </recommendedName>
</protein>
<feature type="compositionally biased region" description="Basic and acidic residues" evidence="6">
    <location>
        <begin position="385"/>
        <end position="394"/>
    </location>
</feature>
<keyword evidence="5" id="KW-0539">Nucleus</keyword>
<dbReference type="InterPro" id="IPR036638">
    <property type="entry name" value="HLH_DNA-bd_sf"/>
</dbReference>
<feature type="region of interest" description="Disordered" evidence="6">
    <location>
        <begin position="584"/>
        <end position="622"/>
    </location>
</feature>
<keyword evidence="3" id="KW-0238">DNA-binding</keyword>
<dbReference type="AlphaFoldDB" id="A0A0C9U6Y2"/>
<evidence type="ECO:0000256" key="6">
    <source>
        <dbReference type="SAM" id="MobiDB-lite"/>
    </source>
</evidence>
<keyword evidence="9" id="KW-1185">Reference proteome</keyword>
<evidence type="ECO:0000313" key="8">
    <source>
        <dbReference type="EMBL" id="KIJ15142.1"/>
    </source>
</evidence>
<feature type="region of interest" description="Disordered" evidence="6">
    <location>
        <begin position="116"/>
        <end position="144"/>
    </location>
</feature>
<reference evidence="8 9" key="1">
    <citation type="submission" date="2014-06" db="EMBL/GenBank/DDBJ databases">
        <authorList>
            <consortium name="DOE Joint Genome Institute"/>
            <person name="Kuo A."/>
            <person name="Kohler A."/>
            <person name="Nagy L.G."/>
            <person name="Floudas D."/>
            <person name="Copeland A."/>
            <person name="Barry K.W."/>
            <person name="Cichocki N."/>
            <person name="Veneault-Fourrey C."/>
            <person name="LaButti K."/>
            <person name="Lindquist E.A."/>
            <person name="Lipzen A."/>
            <person name="Lundell T."/>
            <person name="Morin E."/>
            <person name="Murat C."/>
            <person name="Sun H."/>
            <person name="Tunlid A."/>
            <person name="Henrissat B."/>
            <person name="Grigoriev I.V."/>
            <person name="Hibbett D.S."/>
            <person name="Martin F."/>
            <person name="Nordberg H.P."/>
            <person name="Cantor M.N."/>
            <person name="Hua S.X."/>
        </authorList>
    </citation>
    <scope>NUCLEOTIDE SEQUENCE [LARGE SCALE GENOMIC DNA]</scope>
    <source>
        <strain evidence="8 9">ATCC 200175</strain>
    </source>
</reference>
<evidence type="ECO:0000256" key="2">
    <source>
        <dbReference type="ARBA" id="ARBA00023015"/>
    </source>
</evidence>
<evidence type="ECO:0000259" key="7">
    <source>
        <dbReference type="PROSITE" id="PS50888"/>
    </source>
</evidence>
<dbReference type="EMBL" id="KN819338">
    <property type="protein sequence ID" value="KIJ15142.1"/>
    <property type="molecule type" value="Genomic_DNA"/>
</dbReference>
<dbReference type="GO" id="GO:0000978">
    <property type="term" value="F:RNA polymerase II cis-regulatory region sequence-specific DNA binding"/>
    <property type="evidence" value="ECO:0007669"/>
    <property type="project" value="TreeGrafter"/>
</dbReference>
<evidence type="ECO:0000256" key="3">
    <source>
        <dbReference type="ARBA" id="ARBA00023125"/>
    </source>
</evidence>
<dbReference type="Gene3D" id="4.10.280.10">
    <property type="entry name" value="Helix-loop-helix DNA-binding domain"/>
    <property type="match status" value="2"/>
</dbReference>
<keyword evidence="2" id="KW-0805">Transcription regulation</keyword>
<dbReference type="PANTHER" id="PTHR45776:SF2">
    <property type="entry name" value="MIP04163P"/>
    <property type="match status" value="1"/>
</dbReference>
<feature type="compositionally biased region" description="Gly residues" evidence="6">
    <location>
        <begin position="612"/>
        <end position="622"/>
    </location>
</feature>
<name>A0A0C9U6Y2_PAXIN</name>
<feature type="region of interest" description="Disordered" evidence="6">
    <location>
        <begin position="252"/>
        <end position="287"/>
    </location>
</feature>
<dbReference type="InterPro" id="IPR011598">
    <property type="entry name" value="bHLH_dom"/>
</dbReference>
<organism evidence="8 9">
    <name type="scientific">Paxillus involutus ATCC 200175</name>
    <dbReference type="NCBI Taxonomy" id="664439"/>
    <lineage>
        <taxon>Eukaryota</taxon>
        <taxon>Fungi</taxon>
        <taxon>Dikarya</taxon>
        <taxon>Basidiomycota</taxon>
        <taxon>Agaricomycotina</taxon>
        <taxon>Agaricomycetes</taxon>
        <taxon>Agaricomycetidae</taxon>
        <taxon>Boletales</taxon>
        <taxon>Paxilineae</taxon>
        <taxon>Paxillaceae</taxon>
        <taxon>Paxillus</taxon>
    </lineage>
</organism>
<dbReference type="GO" id="GO:0005634">
    <property type="term" value="C:nucleus"/>
    <property type="evidence" value="ECO:0007669"/>
    <property type="project" value="UniProtKB-SubCell"/>
</dbReference>
<feature type="compositionally biased region" description="Low complexity" evidence="6">
    <location>
        <begin position="511"/>
        <end position="523"/>
    </location>
</feature>
<dbReference type="OrthoDB" id="690068at2759"/>
<sequence>MSYPPLVKQEGFQLPSPAHTASPDDTATTSPPPVTDSTLFMPHNISFLPDSFRKFPSAAQAHPHVSASTPTIPASAIDFADELASLIDPHISSHERSTQSHDDAYRHNIFDISAPTSHHHHHLSSSSAHAFSPPSSSANDIYHSPSNLPLHTHFNASSIRYEPHPDPPSNFAYRHTPSPTHRSRSRSRAPSLGPTRSARRDRRANSISSHVSSTSPPPRPHPHAIVIPGRASGNPMGGFFVPGTNGNAGCAGPPAEYSLPTPDSLSHSFGFSSPQSHSQHPHSQYPYAAPSSPYYTYPINRTGTPSMGISPTDVETLSGISIGANGGMPVHHHHLGTPAHTHSSSIQASSLPSTASGVLSSSLSHVGGGTSVNGTLSSKTGHGTKAPEPDTHLSEKRRRRRESHNAVERRRRDNINERIGELAGLIPGVLFECETPLVVPGSPGGGTAQTAFGMDELFSMGLLGDSGMHVLPAEGMDGLPELPEEGPPTATVDSNGLMKKDPSEEGESLHNASSGNATNGNGLLATGGGANGVANGTDQTIKANKGMILRKSVEYIRYLQQLVSVQASRGRDLEERNRALESEVAALRGSGDGSSDEAGDRSASVSRCGISSGSGAGGWTEV</sequence>
<accession>A0A0C9U6Y2</accession>
<dbReference type="SUPFAM" id="SSF47459">
    <property type="entry name" value="HLH, helix-loop-helix DNA-binding domain"/>
    <property type="match status" value="1"/>
</dbReference>
<feature type="compositionally biased region" description="Low complexity" evidence="6">
    <location>
        <begin position="349"/>
        <end position="365"/>
    </location>
</feature>
<feature type="domain" description="BHLH" evidence="7">
    <location>
        <begin position="399"/>
        <end position="559"/>
    </location>
</feature>
<reference evidence="9" key="2">
    <citation type="submission" date="2015-01" db="EMBL/GenBank/DDBJ databases">
        <title>Evolutionary Origins and Diversification of the Mycorrhizal Mutualists.</title>
        <authorList>
            <consortium name="DOE Joint Genome Institute"/>
            <consortium name="Mycorrhizal Genomics Consortium"/>
            <person name="Kohler A."/>
            <person name="Kuo A."/>
            <person name="Nagy L.G."/>
            <person name="Floudas D."/>
            <person name="Copeland A."/>
            <person name="Barry K.W."/>
            <person name="Cichocki N."/>
            <person name="Veneault-Fourrey C."/>
            <person name="LaButti K."/>
            <person name="Lindquist E.A."/>
            <person name="Lipzen A."/>
            <person name="Lundell T."/>
            <person name="Morin E."/>
            <person name="Murat C."/>
            <person name="Riley R."/>
            <person name="Ohm R."/>
            <person name="Sun H."/>
            <person name="Tunlid A."/>
            <person name="Henrissat B."/>
            <person name="Grigoriev I.V."/>
            <person name="Hibbett D.S."/>
            <person name="Martin F."/>
        </authorList>
    </citation>
    <scope>NUCLEOTIDE SEQUENCE [LARGE SCALE GENOMIC DNA]</scope>
    <source>
        <strain evidence="9">ATCC 200175</strain>
    </source>
</reference>
<keyword evidence="4" id="KW-0804">Transcription</keyword>
<dbReference type="PROSITE" id="PS50888">
    <property type="entry name" value="BHLH"/>
    <property type="match status" value="1"/>
</dbReference>
<evidence type="ECO:0000256" key="5">
    <source>
        <dbReference type="ARBA" id="ARBA00023242"/>
    </source>
</evidence>
<feature type="region of interest" description="Disordered" evidence="6">
    <location>
        <begin position="158"/>
        <end position="231"/>
    </location>
</feature>
<feature type="region of interest" description="Disordered" evidence="6">
    <location>
        <begin position="482"/>
        <end position="523"/>
    </location>
</feature>
<dbReference type="HOGENOM" id="CLU_010505_0_0_1"/>
<evidence type="ECO:0000256" key="1">
    <source>
        <dbReference type="ARBA" id="ARBA00004123"/>
    </source>
</evidence>
<proteinExistence type="predicted"/>
<dbReference type="Proteomes" id="UP000053647">
    <property type="component" value="Unassembled WGS sequence"/>
</dbReference>
<feature type="compositionally biased region" description="Low complexity" evidence="6">
    <location>
        <begin position="264"/>
        <end position="287"/>
    </location>
</feature>
<evidence type="ECO:0000256" key="4">
    <source>
        <dbReference type="ARBA" id="ARBA00023163"/>
    </source>
</evidence>
<feature type="compositionally biased region" description="Low complexity" evidence="6">
    <location>
        <begin position="17"/>
        <end position="29"/>
    </location>
</feature>
<feature type="compositionally biased region" description="Low complexity" evidence="6">
    <location>
        <begin position="124"/>
        <end position="138"/>
    </location>
</feature>
<evidence type="ECO:0000313" key="9">
    <source>
        <dbReference type="Proteomes" id="UP000053647"/>
    </source>
</evidence>
<comment type="subcellular location">
    <subcellularLocation>
        <location evidence="1">Nucleus</location>
    </subcellularLocation>
</comment>
<gene>
    <name evidence="8" type="ORF">PAXINDRAFT_99669</name>
</gene>
<dbReference type="GO" id="GO:0046983">
    <property type="term" value="F:protein dimerization activity"/>
    <property type="evidence" value="ECO:0007669"/>
    <property type="project" value="InterPro"/>
</dbReference>
<dbReference type="PANTHER" id="PTHR45776">
    <property type="entry name" value="MIP04163P"/>
    <property type="match status" value="1"/>
</dbReference>
<feature type="region of interest" description="Disordered" evidence="6">
    <location>
        <begin position="327"/>
        <end position="409"/>
    </location>
</feature>
<dbReference type="SMART" id="SM00353">
    <property type="entry name" value="HLH"/>
    <property type="match status" value="1"/>
</dbReference>
<dbReference type="Pfam" id="PF00010">
    <property type="entry name" value="HLH"/>
    <property type="match status" value="1"/>
</dbReference>